<evidence type="ECO:0000256" key="7">
    <source>
        <dbReference type="ARBA" id="ARBA00022829"/>
    </source>
</evidence>
<keyword evidence="10" id="KW-0238">DNA-binding</keyword>
<feature type="compositionally biased region" description="Basic and acidic residues" evidence="17">
    <location>
        <begin position="466"/>
        <end position="482"/>
    </location>
</feature>
<reference evidence="20 21" key="1">
    <citation type="submission" date="2018-05" db="EMBL/GenBank/DDBJ databases">
        <authorList>
            <person name="Goeker M."/>
            <person name="Huntemann M."/>
            <person name="Clum A."/>
            <person name="Pillay M."/>
            <person name="Palaniappan K."/>
            <person name="Varghese N."/>
            <person name="Mikhailova N."/>
            <person name="Stamatis D."/>
            <person name="Reddy T."/>
            <person name="Daum C."/>
            <person name="Shapiro N."/>
            <person name="Ivanova N."/>
            <person name="Kyrpides N."/>
            <person name="Woyke T."/>
        </authorList>
    </citation>
    <scope>NUCLEOTIDE SEQUENCE [LARGE SCALE GENOMIC DNA]</scope>
    <source>
        <strain evidence="20 21">DSM 26524</strain>
    </source>
</reference>
<dbReference type="Pfam" id="PF09397">
    <property type="entry name" value="FtsK_gamma"/>
    <property type="match status" value="1"/>
</dbReference>
<dbReference type="RefSeq" id="WP_109624450.1">
    <property type="nucleotide sequence ID" value="NZ_JANKBI010000001.1"/>
</dbReference>
<feature type="transmembrane region" description="Helical" evidence="18">
    <location>
        <begin position="135"/>
        <end position="153"/>
    </location>
</feature>
<dbReference type="PROSITE" id="PS50901">
    <property type="entry name" value="FTSK"/>
    <property type="match status" value="1"/>
</dbReference>
<dbReference type="InterPro" id="IPR018541">
    <property type="entry name" value="Ftsk_gamma"/>
</dbReference>
<evidence type="ECO:0000256" key="14">
    <source>
        <dbReference type="ARBA" id="ARBA00025923"/>
    </source>
</evidence>
<organism evidence="20 21">
    <name type="scientific">Murimonas intestini</name>
    <dbReference type="NCBI Taxonomy" id="1337051"/>
    <lineage>
        <taxon>Bacteria</taxon>
        <taxon>Bacillati</taxon>
        <taxon>Bacillota</taxon>
        <taxon>Clostridia</taxon>
        <taxon>Lachnospirales</taxon>
        <taxon>Lachnospiraceae</taxon>
        <taxon>Murimonas</taxon>
    </lineage>
</organism>
<evidence type="ECO:0000256" key="9">
    <source>
        <dbReference type="ARBA" id="ARBA00022989"/>
    </source>
</evidence>
<dbReference type="InterPro" id="IPR002543">
    <property type="entry name" value="FtsK_dom"/>
</dbReference>
<keyword evidence="8 15" id="KW-0067">ATP-binding</keyword>
<dbReference type="SUPFAM" id="SSF46785">
    <property type="entry name" value="Winged helix' DNA-binding domain"/>
    <property type="match status" value="1"/>
</dbReference>
<evidence type="ECO:0000256" key="4">
    <source>
        <dbReference type="ARBA" id="ARBA00022618"/>
    </source>
</evidence>
<evidence type="ECO:0000259" key="19">
    <source>
        <dbReference type="PROSITE" id="PS50901"/>
    </source>
</evidence>
<dbReference type="Proteomes" id="UP000245412">
    <property type="component" value="Unassembled WGS sequence"/>
</dbReference>
<evidence type="ECO:0000313" key="21">
    <source>
        <dbReference type="Proteomes" id="UP000245412"/>
    </source>
</evidence>
<dbReference type="GO" id="GO:0051301">
    <property type="term" value="P:cell division"/>
    <property type="evidence" value="ECO:0007669"/>
    <property type="project" value="UniProtKB-KW"/>
</dbReference>
<dbReference type="CDD" id="cd01127">
    <property type="entry name" value="TrwB_TraG_TraD_VirD4"/>
    <property type="match status" value="1"/>
</dbReference>
<dbReference type="EMBL" id="QGGY01000001">
    <property type="protein sequence ID" value="PWJ79022.1"/>
    <property type="molecule type" value="Genomic_DNA"/>
</dbReference>
<evidence type="ECO:0000256" key="13">
    <source>
        <dbReference type="ARBA" id="ARBA00024986"/>
    </source>
</evidence>
<dbReference type="GO" id="GO:0003677">
    <property type="term" value="F:DNA binding"/>
    <property type="evidence" value="ECO:0007669"/>
    <property type="project" value="UniProtKB-KW"/>
</dbReference>
<dbReference type="AlphaFoldDB" id="A0AB73T9T6"/>
<feature type="binding site" evidence="15">
    <location>
        <begin position="657"/>
        <end position="664"/>
    </location>
    <ligand>
        <name>ATP</name>
        <dbReference type="ChEBI" id="CHEBI:30616"/>
    </ligand>
</feature>
<feature type="coiled-coil region" evidence="16">
    <location>
        <begin position="232"/>
        <end position="277"/>
    </location>
</feature>
<accession>A0AB73T9T6</accession>
<dbReference type="SMART" id="SM00843">
    <property type="entry name" value="Ftsk_gamma"/>
    <property type="match status" value="1"/>
</dbReference>
<keyword evidence="16" id="KW-0175">Coiled coil</keyword>
<protein>
    <submittedName>
        <fullName evidence="20">DNA translocase FtsK</fullName>
    </submittedName>
</protein>
<dbReference type="Gene3D" id="1.10.10.10">
    <property type="entry name" value="Winged helix-like DNA-binding domain superfamily/Winged helix DNA-binding domain"/>
    <property type="match status" value="1"/>
</dbReference>
<feature type="transmembrane region" description="Helical" evidence="18">
    <location>
        <begin position="69"/>
        <end position="89"/>
    </location>
</feature>
<keyword evidence="12" id="KW-0131">Cell cycle</keyword>
<dbReference type="InterPro" id="IPR003593">
    <property type="entry name" value="AAA+_ATPase"/>
</dbReference>
<keyword evidence="21" id="KW-1185">Reference proteome</keyword>
<keyword evidence="5 18" id="KW-0812">Transmembrane</keyword>
<evidence type="ECO:0000256" key="12">
    <source>
        <dbReference type="ARBA" id="ARBA00023306"/>
    </source>
</evidence>
<comment type="function">
    <text evidence="13">Essential cell division protein that coordinates cell division and chromosome segregation. The N-terminus is involved in assembly of the cell-division machinery. The C-terminus functions as a DNA motor that moves dsDNA in an ATP-dependent manner towards the dif recombination site, which is located within the replication terminus region. Required for activation of the Xer recombinase, allowing activation of chromosome unlinking by recombination.</text>
</comment>
<evidence type="ECO:0000256" key="11">
    <source>
        <dbReference type="ARBA" id="ARBA00023136"/>
    </source>
</evidence>
<evidence type="ECO:0000256" key="1">
    <source>
        <dbReference type="ARBA" id="ARBA00004651"/>
    </source>
</evidence>
<dbReference type="Gene3D" id="3.30.980.40">
    <property type="match status" value="1"/>
</dbReference>
<dbReference type="InterPro" id="IPR050206">
    <property type="entry name" value="FtsK/SpoIIIE/SftA"/>
</dbReference>
<evidence type="ECO:0000256" key="5">
    <source>
        <dbReference type="ARBA" id="ARBA00022692"/>
    </source>
</evidence>
<keyword evidence="11 18" id="KW-0472">Membrane</keyword>
<dbReference type="InterPro" id="IPR041027">
    <property type="entry name" value="FtsK_alpha"/>
</dbReference>
<dbReference type="InterPro" id="IPR027417">
    <property type="entry name" value="P-loop_NTPase"/>
</dbReference>
<evidence type="ECO:0000256" key="15">
    <source>
        <dbReference type="PROSITE-ProRule" id="PRU00289"/>
    </source>
</evidence>
<comment type="similarity">
    <text evidence="2">Belongs to the FtsK/SpoIIIE/SftA family.</text>
</comment>
<feature type="region of interest" description="Disordered" evidence="17">
    <location>
        <begin position="1"/>
        <end position="59"/>
    </location>
</feature>
<comment type="subunit">
    <text evidence="14">Homohexamer. Forms a ring that surrounds DNA.</text>
</comment>
<dbReference type="PANTHER" id="PTHR22683">
    <property type="entry name" value="SPORULATION PROTEIN RELATED"/>
    <property type="match status" value="1"/>
</dbReference>
<feature type="transmembrane region" description="Helical" evidence="18">
    <location>
        <begin position="190"/>
        <end position="211"/>
    </location>
</feature>
<dbReference type="GO" id="GO:0007059">
    <property type="term" value="P:chromosome segregation"/>
    <property type="evidence" value="ECO:0007669"/>
    <property type="project" value="UniProtKB-KW"/>
</dbReference>
<dbReference type="GO" id="GO:0005524">
    <property type="term" value="F:ATP binding"/>
    <property type="evidence" value="ECO:0007669"/>
    <property type="project" value="UniProtKB-UniRule"/>
</dbReference>
<evidence type="ECO:0000256" key="3">
    <source>
        <dbReference type="ARBA" id="ARBA00022475"/>
    </source>
</evidence>
<evidence type="ECO:0000256" key="10">
    <source>
        <dbReference type="ARBA" id="ARBA00023125"/>
    </source>
</evidence>
<evidence type="ECO:0000256" key="17">
    <source>
        <dbReference type="SAM" id="MobiDB-lite"/>
    </source>
</evidence>
<comment type="subcellular location">
    <subcellularLocation>
        <location evidence="1">Cell membrane</location>
        <topology evidence="1">Multi-pass membrane protein</topology>
    </subcellularLocation>
</comment>
<dbReference type="SUPFAM" id="SSF52540">
    <property type="entry name" value="P-loop containing nucleoside triphosphate hydrolases"/>
    <property type="match status" value="1"/>
</dbReference>
<dbReference type="GO" id="GO:0005886">
    <property type="term" value="C:plasma membrane"/>
    <property type="evidence" value="ECO:0007669"/>
    <property type="project" value="UniProtKB-SubCell"/>
</dbReference>
<keyword evidence="4" id="KW-0132">Cell division</keyword>
<feature type="region of interest" description="Disordered" evidence="17">
    <location>
        <begin position="438"/>
        <end position="483"/>
    </location>
</feature>
<feature type="compositionally biased region" description="Low complexity" evidence="17">
    <location>
        <begin position="27"/>
        <end position="36"/>
    </location>
</feature>
<feature type="transmembrane region" description="Helical" evidence="18">
    <location>
        <begin position="101"/>
        <end position="123"/>
    </location>
</feature>
<dbReference type="Pfam" id="PF01580">
    <property type="entry name" value="FtsK_SpoIIIE"/>
    <property type="match status" value="1"/>
</dbReference>
<comment type="caution">
    <text evidence="20">The sequence shown here is derived from an EMBL/GenBank/DDBJ whole genome shotgun (WGS) entry which is preliminary data.</text>
</comment>
<dbReference type="SMART" id="SM00382">
    <property type="entry name" value="AAA"/>
    <property type="match status" value="1"/>
</dbReference>
<evidence type="ECO:0000313" key="20">
    <source>
        <dbReference type="EMBL" id="PWJ79022.1"/>
    </source>
</evidence>
<keyword evidence="9 18" id="KW-1133">Transmembrane helix</keyword>
<feature type="domain" description="FtsK" evidence="19">
    <location>
        <begin position="639"/>
        <end position="837"/>
    </location>
</feature>
<proteinExistence type="inferred from homology"/>
<keyword evidence="3" id="KW-1003">Cell membrane</keyword>
<sequence length="989" mass="107923">MAVEAKGNNSTARKTATKTAEKKAPTSKKTTAAKSSAGRKSQTGTRKAAASNRGRKPAAKKDTMLRDEILLWVVLAASIIILISNFGFGGFAGDAISDFCFGLFGFVAYLLPFVLFFTVAFALSNKGNRIAWLKTGAVFLLLISCSAIFELIVNKFDGTRKIMDFYNMSSQYKTGGGLIGGLLCKAFCPALGLVGAYVILVVLALISVVLITERSLFAKMHTSTTKVYDSAKKDAARRKEKAAIRREEAELKRQKRLEEDRIRLEQEKANFEKFQELRLDKKVTGVILDTSIKDGGRKKEDLHEVGAPSSGAKIEEFPVQEGGPSIPDIFGIYKAEEIMKKKGTKKVRDFQTKASSVKVPDELRGELDWQEETDSSMDLAAIASEIKIEGLGGSAEDSAYSAPQPDEQPPLFEEPAFKEPAYKEPVFKDPVSEEGIFAEPLSEGPAGGGKAARTDAAETGAVSEMKNPRREKANPKSSRAEQEAELASVEAEILESEQEVKPEYVFPPIDLLKKPRRTKGSNIERELRETAVKLQQTLHNFGVNVTVSNVSCGPAVTRYELTPEQGVKVSRIVNLADDIKLNLAAADIRIEAPIPGKAAVGIEVPNHENTAVPLRELLDTDEFKNFPSSLAFAVGKDIGGKVVVTDIAKMPHLLIAGATGSGKSVCINTIIMSILYKADPEDVKLIMIDPKVVELSVYNGIPHLFIPVVTDPKKAAGALNWGVAEMTERYQKFAEYNVRDLKGYNAKIEAIKDIEDENKPKKLPQIVIIVDELADLMMVAPGEVEDSICRLAQLARAAGIHLIIATQRPSVNVITGLIKANMPSRIAFSVSSGVDSRTIIDMNGAEKLLGKGDMLFYPQGYQKPARVQGAFVSDSEVGAVVEFLTQKNDITAYSREIEEQISKVQQAADQTGGSSEVDAYFAEAGKFIIEKDKASIGMLQRVFKIGFNRAARIMDQLSDAGVVGPEEGTKPRKVLMSQEEFEQYIEEYV</sequence>
<gene>
    <name evidence="20" type="ORF">C7383_101399</name>
</gene>
<dbReference type="Pfam" id="PF17854">
    <property type="entry name" value="FtsK_alpha"/>
    <property type="match status" value="1"/>
</dbReference>
<keyword evidence="7" id="KW-0159">Chromosome partition</keyword>
<dbReference type="InterPro" id="IPR025199">
    <property type="entry name" value="FtsK_4TM"/>
</dbReference>
<keyword evidence="6 15" id="KW-0547">Nucleotide-binding</keyword>
<dbReference type="Pfam" id="PF13491">
    <property type="entry name" value="FtsK_4TM"/>
    <property type="match status" value="1"/>
</dbReference>
<evidence type="ECO:0000256" key="6">
    <source>
        <dbReference type="ARBA" id="ARBA00022741"/>
    </source>
</evidence>
<evidence type="ECO:0000256" key="8">
    <source>
        <dbReference type="ARBA" id="ARBA00022840"/>
    </source>
</evidence>
<dbReference type="InterPro" id="IPR036390">
    <property type="entry name" value="WH_DNA-bd_sf"/>
</dbReference>
<dbReference type="PANTHER" id="PTHR22683:SF41">
    <property type="entry name" value="DNA TRANSLOCASE FTSK"/>
    <property type="match status" value="1"/>
</dbReference>
<evidence type="ECO:0000256" key="18">
    <source>
        <dbReference type="SAM" id="Phobius"/>
    </source>
</evidence>
<name>A0AB73T9T6_9FIRM</name>
<evidence type="ECO:0000256" key="16">
    <source>
        <dbReference type="SAM" id="Coils"/>
    </source>
</evidence>
<dbReference type="Gene3D" id="3.40.50.300">
    <property type="entry name" value="P-loop containing nucleotide triphosphate hydrolases"/>
    <property type="match status" value="1"/>
</dbReference>
<evidence type="ECO:0000256" key="2">
    <source>
        <dbReference type="ARBA" id="ARBA00006474"/>
    </source>
</evidence>
<dbReference type="InterPro" id="IPR036388">
    <property type="entry name" value="WH-like_DNA-bd_sf"/>
</dbReference>